<evidence type="ECO:0008006" key="3">
    <source>
        <dbReference type="Google" id="ProtNLM"/>
    </source>
</evidence>
<accession>A0AAU7CQ98</accession>
<organism evidence="2">
    <name type="scientific">Singulisphaera sp. Ch08</name>
    <dbReference type="NCBI Taxonomy" id="3120278"/>
    <lineage>
        <taxon>Bacteria</taxon>
        <taxon>Pseudomonadati</taxon>
        <taxon>Planctomycetota</taxon>
        <taxon>Planctomycetia</taxon>
        <taxon>Isosphaerales</taxon>
        <taxon>Isosphaeraceae</taxon>
        <taxon>Singulisphaera</taxon>
    </lineage>
</organism>
<evidence type="ECO:0000313" key="2">
    <source>
        <dbReference type="EMBL" id="XBH07594.1"/>
    </source>
</evidence>
<evidence type="ECO:0000256" key="1">
    <source>
        <dbReference type="SAM" id="MobiDB-lite"/>
    </source>
</evidence>
<dbReference type="RefSeq" id="WP_406700433.1">
    <property type="nucleotide sequence ID" value="NZ_CP155447.1"/>
</dbReference>
<name>A0AAU7CQ98_9BACT</name>
<reference evidence="2" key="1">
    <citation type="submission" date="2024-05" db="EMBL/GenBank/DDBJ databases">
        <title>Planctomycetes of the genus Singulisphaera possess chitinolytic capabilities.</title>
        <authorList>
            <person name="Ivanova A."/>
        </authorList>
    </citation>
    <scope>NUCLEOTIDE SEQUENCE</scope>
    <source>
        <strain evidence="2">Ch08T</strain>
    </source>
</reference>
<feature type="region of interest" description="Disordered" evidence="1">
    <location>
        <begin position="1"/>
        <end position="26"/>
    </location>
</feature>
<sequence length="109" mass="12333">MPYNNDEGDDMEWRPGPLRPLPDSGGINHEQRVEFLRLLKDGLGRTMAASQLGICSTTLKRTMVKCPSFRKAVEHVEQIRVDNLFTGLYVAALKGNTRAAMFLLSREKR</sequence>
<gene>
    <name evidence="2" type="ORF">V5E97_16630</name>
</gene>
<feature type="compositionally biased region" description="Acidic residues" evidence="1">
    <location>
        <begin position="1"/>
        <end position="10"/>
    </location>
</feature>
<dbReference type="AlphaFoldDB" id="A0AAU7CQ98"/>
<dbReference type="EMBL" id="CP155447">
    <property type="protein sequence ID" value="XBH07594.1"/>
    <property type="molecule type" value="Genomic_DNA"/>
</dbReference>
<proteinExistence type="predicted"/>
<protein>
    <recommendedName>
        <fullName evidence="3">DNA binding HTH domain-containing protein</fullName>
    </recommendedName>
</protein>